<evidence type="ECO:0000313" key="2">
    <source>
        <dbReference type="Proteomes" id="UP000018461"/>
    </source>
</evidence>
<dbReference type="PATRIC" id="fig|796943.3.peg.391"/>
<dbReference type="Proteomes" id="UP000018461">
    <property type="component" value="Unassembled WGS sequence"/>
</dbReference>
<dbReference type="InterPro" id="IPR025528">
    <property type="entry name" value="BrnA_antitoxin"/>
</dbReference>
<accession>G9WKX8</accession>
<dbReference type="AlphaFoldDB" id="G9WKX8"/>
<organism evidence="1 2">
    <name type="scientific">Oribacterium parvum ACB1</name>
    <dbReference type="NCBI Taxonomy" id="796943"/>
    <lineage>
        <taxon>Bacteria</taxon>
        <taxon>Bacillati</taxon>
        <taxon>Bacillota</taxon>
        <taxon>Clostridia</taxon>
        <taxon>Lachnospirales</taxon>
        <taxon>Lachnospiraceae</taxon>
        <taxon>Oribacterium</taxon>
    </lineage>
</organism>
<reference evidence="1" key="1">
    <citation type="submission" date="2011-08" db="EMBL/GenBank/DDBJ databases">
        <authorList>
            <consortium name="The Broad Institute Genome Sequencing Platform"/>
            <person name="Earl A."/>
            <person name="Ward D."/>
            <person name="Feldgarden M."/>
            <person name="Gevers D."/>
            <person name="Sizova M."/>
            <person name="Hazen A."/>
            <person name="Epstein S."/>
            <person name="Young S.K."/>
            <person name="Zeng Q."/>
            <person name="Gargeya S."/>
            <person name="Fitzgerald M."/>
            <person name="Haas B."/>
            <person name="Abouelleil A."/>
            <person name="Alvarado L."/>
            <person name="Arachchi H.M."/>
            <person name="Berlin A."/>
            <person name="Brown A."/>
            <person name="Chapman S.B."/>
            <person name="Chen Z."/>
            <person name="Dunbar C."/>
            <person name="Freedman E."/>
            <person name="Gearin G."/>
            <person name="Gellesch M."/>
            <person name="Goldberg J."/>
            <person name="Griggs A."/>
            <person name="Gujja S."/>
            <person name="Heiman D."/>
            <person name="Howarth C."/>
            <person name="Larson L."/>
            <person name="Lui A."/>
            <person name="MacDonald P.J.P."/>
            <person name="Montmayeur A."/>
            <person name="Murphy C."/>
            <person name="Neiman D."/>
            <person name="Pearson M."/>
            <person name="Priest M."/>
            <person name="Roberts A."/>
            <person name="Saif S."/>
            <person name="Shea T."/>
            <person name="Shenoy N."/>
            <person name="Sisk P."/>
            <person name="Stolte C."/>
            <person name="Sykes S."/>
            <person name="Wortman J."/>
            <person name="Nusbaum C."/>
            <person name="Birren B."/>
        </authorList>
    </citation>
    <scope>NUCLEOTIDE SEQUENCE</scope>
    <source>
        <strain evidence="1">ACB1</strain>
    </source>
</reference>
<name>G9WKX8_9FIRM</name>
<sequence>MAMKKYNLDQNSKLTDEQILELKEAAMRPFSFDEDCPELTDEELAQFKRISEINKEERRKQSVTLRLSPRALKKAKSLGKGYTSVLSRILETALDDNDLLKKSL</sequence>
<dbReference type="RefSeq" id="WP_009535857.1">
    <property type="nucleotide sequence ID" value="NZ_KE148312.1"/>
</dbReference>
<reference evidence="1" key="2">
    <citation type="submission" date="2013-03" db="EMBL/GenBank/DDBJ databases">
        <title>The Genome Sequence of Oribacterium sp. ACB1.</title>
        <authorList>
            <consortium name="The Broad Institute Genomics Platform"/>
            <consortium name="The Broad Institute Genome Sequencing Center for Infectious Disease"/>
            <person name="Earl A."/>
            <person name="Ward D."/>
            <person name="Feldgarden M."/>
            <person name="Gevers D."/>
            <person name="Sizova M."/>
            <person name="Hazen A."/>
            <person name="Epstein S."/>
            <person name="Walker B."/>
            <person name="Young S."/>
            <person name="Zeng Q."/>
            <person name="Gargeya S."/>
            <person name="Fitzgerald M."/>
            <person name="Haas B."/>
            <person name="Abouelleil A."/>
            <person name="Allen A.W."/>
            <person name="Alvarado L."/>
            <person name="Arachchi H.M."/>
            <person name="Berlin A.M."/>
            <person name="Chapman S.B."/>
            <person name="Gainer-Dewar J."/>
            <person name="Goldberg J."/>
            <person name="Griggs A."/>
            <person name="Gujja S."/>
            <person name="Hansen M."/>
            <person name="Howarth C."/>
            <person name="Imamovic A."/>
            <person name="Ireland A."/>
            <person name="Larimer J."/>
            <person name="McCowan C."/>
            <person name="Murphy C."/>
            <person name="Pearson M."/>
            <person name="Poon T.W."/>
            <person name="Priest M."/>
            <person name="Roberts A."/>
            <person name="Saif S."/>
            <person name="Shea T."/>
            <person name="Sisk P."/>
            <person name="Sykes S."/>
            <person name="Wortman J."/>
            <person name="Nusbaum C."/>
            <person name="Birren B."/>
        </authorList>
    </citation>
    <scope>NUCLEOTIDE SEQUENCE [LARGE SCALE GENOMIC DNA]</scope>
    <source>
        <strain evidence="1">ACB1</strain>
    </source>
</reference>
<dbReference type="EMBL" id="AFZC02000002">
    <property type="protein sequence ID" value="EHL13433.1"/>
    <property type="molecule type" value="Genomic_DNA"/>
</dbReference>
<proteinExistence type="predicted"/>
<evidence type="ECO:0008006" key="3">
    <source>
        <dbReference type="Google" id="ProtNLM"/>
    </source>
</evidence>
<gene>
    <name evidence="1" type="ORF">HMPREF9625_02035</name>
</gene>
<protein>
    <recommendedName>
        <fullName evidence="3">Antitoxin</fullName>
    </recommendedName>
</protein>
<comment type="caution">
    <text evidence="1">The sequence shown here is derived from an EMBL/GenBank/DDBJ whole genome shotgun (WGS) entry which is preliminary data.</text>
</comment>
<dbReference type="HOGENOM" id="CLU_174115_0_0_9"/>
<dbReference type="STRING" id="796943.HMPREF9625_02035"/>
<keyword evidence="2" id="KW-1185">Reference proteome</keyword>
<dbReference type="Pfam" id="PF14384">
    <property type="entry name" value="BrnA_antitoxin"/>
    <property type="match status" value="1"/>
</dbReference>
<evidence type="ECO:0000313" key="1">
    <source>
        <dbReference type="EMBL" id="EHL13433.1"/>
    </source>
</evidence>